<name>A0A1X0DL37_9MYCO</name>
<accession>A0A1X0DL37</accession>
<dbReference type="Gene3D" id="3.40.1000.10">
    <property type="entry name" value="Mog1/PsbP, alpha/beta/alpha sandwich"/>
    <property type="match status" value="1"/>
</dbReference>
<dbReference type="Proteomes" id="UP000192801">
    <property type="component" value="Unassembled WGS sequence"/>
</dbReference>
<evidence type="ECO:0000256" key="1">
    <source>
        <dbReference type="ARBA" id="ARBA00022729"/>
    </source>
</evidence>
<comment type="caution">
    <text evidence="4">The sequence shown here is derived from an EMBL/GenBank/DDBJ whole genome shotgun (WGS) entry which is preliminary data.</text>
</comment>
<feature type="signal peptide" evidence="3">
    <location>
        <begin position="1"/>
        <end position="19"/>
    </location>
</feature>
<protein>
    <submittedName>
        <fullName evidence="4">Uncharacterized protein</fullName>
    </submittedName>
</protein>
<dbReference type="RefSeq" id="WP_110810720.1">
    <property type="nucleotide sequence ID" value="NZ_AP022618.1"/>
</dbReference>
<reference evidence="4 5" key="1">
    <citation type="submission" date="2016-12" db="EMBL/GenBank/DDBJ databases">
        <title>The new phylogeny of genus Mycobacterium.</title>
        <authorList>
            <person name="Tortoli E."/>
            <person name="Trovato A."/>
            <person name="Cirillo D.M."/>
        </authorList>
    </citation>
    <scope>NUCLEOTIDE SEQUENCE [LARGE SCALE GENOMIC DNA]</scope>
    <source>
        <strain evidence="4 5">DSM 45130</strain>
    </source>
</reference>
<feature type="region of interest" description="Disordered" evidence="2">
    <location>
        <begin position="26"/>
        <end position="56"/>
    </location>
</feature>
<evidence type="ECO:0000256" key="3">
    <source>
        <dbReference type="SAM" id="SignalP"/>
    </source>
</evidence>
<sequence>MLTLSRIAATGFTAVAVLAASVACDKHPDTESPSSSTTSPASTAPVQTSTPVTTSPAVTAPSAGSLAAYAKANNLTLTELRHGDPGPKVDLPVPQGWKLVYDEPDAPFGALVLQKPTDPKIPGRIVMLMTKLGGKIDRDAIFAASNAEIIALPDFHGPQSPQTDTLAGFVTSQIGGLYQPDQQLIAQKTVVIPTDGGAYVLRLRASGNQEDAAAMMLATSEIDKKATITA</sequence>
<evidence type="ECO:0000313" key="5">
    <source>
        <dbReference type="Proteomes" id="UP000192801"/>
    </source>
</evidence>
<evidence type="ECO:0000256" key="2">
    <source>
        <dbReference type="SAM" id="MobiDB-lite"/>
    </source>
</evidence>
<gene>
    <name evidence="4" type="ORF">BST26_03585</name>
</gene>
<dbReference type="PROSITE" id="PS51257">
    <property type="entry name" value="PROKAR_LIPOPROTEIN"/>
    <property type="match status" value="1"/>
</dbReference>
<dbReference type="STRING" id="444597.BST26_03585"/>
<dbReference type="InterPro" id="IPR019674">
    <property type="entry name" value="Lipoprotein_LpqN/LpqT-like"/>
</dbReference>
<organism evidence="4 5">
    <name type="scientific">Mycolicibacterium insubricum</name>
    <dbReference type="NCBI Taxonomy" id="444597"/>
    <lineage>
        <taxon>Bacteria</taxon>
        <taxon>Bacillati</taxon>
        <taxon>Actinomycetota</taxon>
        <taxon>Actinomycetes</taxon>
        <taxon>Mycobacteriales</taxon>
        <taxon>Mycobacteriaceae</taxon>
        <taxon>Mycolicibacterium</taxon>
    </lineage>
</organism>
<dbReference type="AlphaFoldDB" id="A0A1X0DL37"/>
<feature type="compositionally biased region" description="Low complexity" evidence="2">
    <location>
        <begin position="31"/>
        <end position="56"/>
    </location>
</feature>
<feature type="chain" id="PRO_5043702689" evidence="3">
    <location>
        <begin position="20"/>
        <end position="230"/>
    </location>
</feature>
<keyword evidence="5" id="KW-1185">Reference proteome</keyword>
<proteinExistence type="predicted"/>
<keyword evidence="1 3" id="KW-0732">Signal</keyword>
<evidence type="ECO:0000313" key="4">
    <source>
        <dbReference type="EMBL" id="ORA73123.1"/>
    </source>
</evidence>
<dbReference type="EMBL" id="MVHS01000005">
    <property type="protein sequence ID" value="ORA73123.1"/>
    <property type="molecule type" value="Genomic_DNA"/>
</dbReference>
<dbReference type="Pfam" id="PF10738">
    <property type="entry name" value="Lpp-LpqN"/>
    <property type="match status" value="1"/>
</dbReference>